<comment type="caution">
    <text evidence="7">The sequence shown here is derived from an EMBL/GenBank/DDBJ whole genome shotgun (WGS) entry which is preliminary data.</text>
</comment>
<protein>
    <recommendedName>
        <fullName evidence="9">DUF4870 domain-containing protein</fullName>
    </recommendedName>
</protein>
<organism evidence="7 8">
    <name type="scientific">Arthrobacter psychrochitiniphilus</name>
    <dbReference type="NCBI Taxonomy" id="291045"/>
    <lineage>
        <taxon>Bacteria</taxon>
        <taxon>Bacillati</taxon>
        <taxon>Actinomycetota</taxon>
        <taxon>Actinomycetes</taxon>
        <taxon>Micrococcales</taxon>
        <taxon>Micrococcaceae</taxon>
        <taxon>Arthrobacter</taxon>
    </lineage>
</organism>
<keyword evidence="8" id="KW-1185">Reference proteome</keyword>
<dbReference type="AlphaFoldDB" id="A0A2V3E1D2"/>
<gene>
    <name evidence="7" type="ORF">CVS29_00140</name>
</gene>
<reference evidence="7 8" key="1">
    <citation type="submission" date="2018-05" db="EMBL/GenBank/DDBJ databases">
        <title>Genetic diversity of glacier-inhabiting Cryobacterium bacteria in China and description of Cryobacterium mengkeensis sp. nov. and Arthrobacter glacialis sp. nov.</title>
        <authorList>
            <person name="Liu Q."/>
            <person name="Xin Y.-H."/>
        </authorList>
    </citation>
    <scope>NUCLEOTIDE SEQUENCE [LARGE SCALE GENOMIC DNA]</scope>
    <source>
        <strain evidence="7 8">GP3</strain>
    </source>
</reference>
<keyword evidence="3 6" id="KW-1133">Transmembrane helix</keyword>
<dbReference type="InterPro" id="IPR019109">
    <property type="entry name" value="MamF_MmsF"/>
</dbReference>
<keyword evidence="2 6" id="KW-0812">Transmembrane</keyword>
<evidence type="ECO:0000313" key="8">
    <source>
        <dbReference type="Proteomes" id="UP000246303"/>
    </source>
</evidence>
<evidence type="ECO:0000313" key="7">
    <source>
        <dbReference type="EMBL" id="PXA69034.1"/>
    </source>
</evidence>
<feature type="transmembrane region" description="Helical" evidence="6">
    <location>
        <begin position="126"/>
        <end position="158"/>
    </location>
</feature>
<name>A0A2V3E1D2_9MICC</name>
<feature type="compositionally biased region" description="Low complexity" evidence="5">
    <location>
        <begin position="28"/>
        <end position="75"/>
    </location>
</feature>
<evidence type="ECO:0000256" key="2">
    <source>
        <dbReference type="ARBA" id="ARBA00022692"/>
    </source>
</evidence>
<evidence type="ECO:0000256" key="6">
    <source>
        <dbReference type="SAM" id="Phobius"/>
    </source>
</evidence>
<dbReference type="OrthoDB" id="4953767at2"/>
<dbReference type="RefSeq" id="WP_110104322.1">
    <property type="nucleotide sequence ID" value="NZ_JACBZZ010000001.1"/>
</dbReference>
<keyword evidence="4 6" id="KW-0472">Membrane</keyword>
<dbReference type="EMBL" id="QHLZ01000001">
    <property type="protein sequence ID" value="PXA69034.1"/>
    <property type="molecule type" value="Genomic_DNA"/>
</dbReference>
<comment type="subcellular location">
    <subcellularLocation>
        <location evidence="1">Membrane</location>
        <topology evidence="1">Multi-pass membrane protein</topology>
    </subcellularLocation>
</comment>
<evidence type="ECO:0000256" key="3">
    <source>
        <dbReference type="ARBA" id="ARBA00022989"/>
    </source>
</evidence>
<evidence type="ECO:0000256" key="4">
    <source>
        <dbReference type="ARBA" id="ARBA00023136"/>
    </source>
</evidence>
<feature type="transmembrane region" description="Helical" evidence="6">
    <location>
        <begin position="87"/>
        <end position="105"/>
    </location>
</feature>
<evidence type="ECO:0008006" key="9">
    <source>
        <dbReference type="Google" id="ProtNLM"/>
    </source>
</evidence>
<dbReference type="Pfam" id="PF09685">
    <property type="entry name" value="MamF_MmsF"/>
    <property type="match status" value="1"/>
</dbReference>
<evidence type="ECO:0000256" key="5">
    <source>
        <dbReference type="SAM" id="MobiDB-lite"/>
    </source>
</evidence>
<feature type="compositionally biased region" description="Pro residues" evidence="5">
    <location>
        <begin position="7"/>
        <end position="18"/>
    </location>
</feature>
<dbReference type="Proteomes" id="UP000246303">
    <property type="component" value="Unassembled WGS sequence"/>
</dbReference>
<feature type="region of interest" description="Disordered" evidence="5">
    <location>
        <begin position="1"/>
        <end position="75"/>
    </location>
</feature>
<evidence type="ECO:0000256" key="1">
    <source>
        <dbReference type="ARBA" id="ARBA00004141"/>
    </source>
</evidence>
<sequence length="182" mass="20202">MTENNSPTPPVEPTPPGYNAPETPTSYPQPGYGQPAQEQPYQQAPQPGYNQPAAQQPYQQAPQQNYSQPAQQPYQQGAVDPAGNVVLNYWLSVFFSWIPALIFFLTEKGKNGLSDEYHKANLNFSILRGIAGVLTFIPYLGFVFGIIGLGLFIIHIIAAVEAPKKFRNGEVYKFPFNVQIIK</sequence>
<proteinExistence type="predicted"/>
<accession>A0A2V3E1D2</accession>